<keyword evidence="3" id="KW-1185">Reference proteome</keyword>
<sequence length="124" mass="13476">MITEAFPMLTTPDLKRALGFYRDLLGGEVYYQFPAEGEPMYVTLRCGSSSLGIGEDTETAGRNRDSGVFSLCVYVDDVDAALKRLGDAHAVILSPAVDQPWGERMAEVADPDGTRIVLMSKLDA</sequence>
<dbReference type="InterPro" id="IPR004360">
    <property type="entry name" value="Glyas_Fos-R_dOase_dom"/>
</dbReference>
<dbReference type="EMBL" id="CP001778">
    <property type="protein sequence ID" value="ADD44213.1"/>
    <property type="molecule type" value="Genomic_DNA"/>
</dbReference>
<dbReference type="KEGG" id="sna:Snas_4569"/>
<dbReference type="Gene3D" id="3.10.180.10">
    <property type="entry name" value="2,3-Dihydroxybiphenyl 1,2-Dioxygenase, domain 1"/>
    <property type="match status" value="1"/>
</dbReference>
<dbReference type="Pfam" id="PF00903">
    <property type="entry name" value="Glyoxalase"/>
    <property type="match status" value="1"/>
</dbReference>
<dbReference type="AlphaFoldDB" id="D3Q6H0"/>
<dbReference type="InterPro" id="IPR037523">
    <property type="entry name" value="VOC_core"/>
</dbReference>
<dbReference type="STRING" id="446470.Snas_4569"/>
<accession>D3Q6H0</accession>
<keyword evidence="2" id="KW-0223">Dioxygenase</keyword>
<dbReference type="InterPro" id="IPR029068">
    <property type="entry name" value="Glyas_Bleomycin-R_OHBP_Dase"/>
</dbReference>
<dbReference type="GO" id="GO:0051213">
    <property type="term" value="F:dioxygenase activity"/>
    <property type="evidence" value="ECO:0007669"/>
    <property type="project" value="UniProtKB-KW"/>
</dbReference>
<dbReference type="SUPFAM" id="SSF54593">
    <property type="entry name" value="Glyoxalase/Bleomycin resistance protein/Dihydroxybiphenyl dioxygenase"/>
    <property type="match status" value="1"/>
</dbReference>
<protein>
    <submittedName>
        <fullName evidence="2">Glyoxalase/bleomycin resistance protein/dioxygenase</fullName>
    </submittedName>
</protein>
<evidence type="ECO:0000259" key="1">
    <source>
        <dbReference type="PROSITE" id="PS51819"/>
    </source>
</evidence>
<dbReference type="HOGENOM" id="CLU_046006_18_2_11"/>
<gene>
    <name evidence="2" type="ordered locus">Snas_4569</name>
</gene>
<name>D3Q6H0_STANL</name>
<dbReference type="RefSeq" id="WP_013019784.1">
    <property type="nucleotide sequence ID" value="NC_013947.1"/>
</dbReference>
<feature type="domain" description="VOC" evidence="1">
    <location>
        <begin position="3"/>
        <end position="121"/>
    </location>
</feature>
<reference evidence="2 3" key="1">
    <citation type="journal article" date="2009" name="Stand. Genomic Sci.">
        <title>Complete genome sequence of Stackebrandtia nassauensis type strain (LLR-40K-21).</title>
        <authorList>
            <person name="Munk C."/>
            <person name="Lapidus A."/>
            <person name="Copeland A."/>
            <person name="Jando M."/>
            <person name="Mayilraj S."/>
            <person name="Glavina Del Rio T."/>
            <person name="Nolan M."/>
            <person name="Chen F."/>
            <person name="Lucas S."/>
            <person name="Tice H."/>
            <person name="Cheng J.F."/>
            <person name="Han C."/>
            <person name="Detter J.C."/>
            <person name="Bruce D."/>
            <person name="Goodwin L."/>
            <person name="Chain P."/>
            <person name="Pitluck S."/>
            <person name="Goker M."/>
            <person name="Ovchinikova G."/>
            <person name="Pati A."/>
            <person name="Ivanova N."/>
            <person name="Mavromatis K."/>
            <person name="Chen A."/>
            <person name="Palaniappan K."/>
            <person name="Land M."/>
            <person name="Hauser L."/>
            <person name="Chang Y.J."/>
            <person name="Jeffries C.D."/>
            <person name="Bristow J."/>
            <person name="Eisen J.A."/>
            <person name="Markowitz V."/>
            <person name="Hugenholtz P."/>
            <person name="Kyrpides N.C."/>
            <person name="Klenk H.P."/>
        </authorList>
    </citation>
    <scope>NUCLEOTIDE SEQUENCE [LARGE SCALE GENOMIC DNA]</scope>
    <source>
        <strain evidence="3">DSM 44728 / CIP 108903 / NRRL B-16338 / NBRC 102104 / LLR-40K-21</strain>
    </source>
</reference>
<dbReference type="PROSITE" id="PS51819">
    <property type="entry name" value="VOC"/>
    <property type="match status" value="1"/>
</dbReference>
<evidence type="ECO:0000313" key="3">
    <source>
        <dbReference type="Proteomes" id="UP000000844"/>
    </source>
</evidence>
<dbReference type="Proteomes" id="UP000000844">
    <property type="component" value="Chromosome"/>
</dbReference>
<dbReference type="eggNOG" id="COG0346">
    <property type="taxonomic scope" value="Bacteria"/>
</dbReference>
<dbReference type="PANTHER" id="PTHR34109">
    <property type="entry name" value="BNAUNNG04460D PROTEIN-RELATED"/>
    <property type="match status" value="1"/>
</dbReference>
<organism evidence="2 3">
    <name type="scientific">Stackebrandtia nassauensis (strain DSM 44728 / CIP 108903 / NRRL B-16338 / NBRC 102104 / LLR-40K-21)</name>
    <dbReference type="NCBI Taxonomy" id="446470"/>
    <lineage>
        <taxon>Bacteria</taxon>
        <taxon>Bacillati</taxon>
        <taxon>Actinomycetota</taxon>
        <taxon>Actinomycetes</taxon>
        <taxon>Glycomycetales</taxon>
        <taxon>Glycomycetaceae</taxon>
        <taxon>Stackebrandtia</taxon>
    </lineage>
</organism>
<keyword evidence="2" id="KW-0560">Oxidoreductase</keyword>
<evidence type="ECO:0000313" key="2">
    <source>
        <dbReference type="EMBL" id="ADD44213.1"/>
    </source>
</evidence>
<proteinExistence type="predicted"/>